<feature type="region of interest" description="Disordered" evidence="1">
    <location>
        <begin position="1"/>
        <end position="33"/>
    </location>
</feature>
<reference evidence="3" key="2">
    <citation type="submission" date="2023-05" db="EMBL/GenBank/DDBJ databases">
        <authorList>
            <consortium name="Lawrence Berkeley National Laboratory"/>
            <person name="Steindorff A."/>
            <person name="Hensen N."/>
            <person name="Bonometti L."/>
            <person name="Westerberg I."/>
            <person name="Brannstrom I.O."/>
            <person name="Guillou S."/>
            <person name="Cros-Aarteil S."/>
            <person name="Calhoun S."/>
            <person name="Haridas S."/>
            <person name="Kuo A."/>
            <person name="Mondo S."/>
            <person name="Pangilinan J."/>
            <person name="Riley R."/>
            <person name="Labutti K."/>
            <person name="Andreopoulos B."/>
            <person name="Lipzen A."/>
            <person name="Chen C."/>
            <person name="Yanf M."/>
            <person name="Daum C."/>
            <person name="Ng V."/>
            <person name="Clum A."/>
            <person name="Ohm R."/>
            <person name="Martin F."/>
            <person name="Silar P."/>
            <person name="Natvig D."/>
            <person name="Lalanne C."/>
            <person name="Gautier V."/>
            <person name="Ament-Velasquez S.L."/>
            <person name="Kruys A."/>
            <person name="Hutchinson M.I."/>
            <person name="Powell A.J."/>
            <person name="Barry K."/>
            <person name="Miller A.N."/>
            <person name="Grigoriev I.V."/>
            <person name="Debuchy R."/>
            <person name="Gladieux P."/>
            <person name="Thoren M.H."/>
            <person name="Johannesson H."/>
        </authorList>
    </citation>
    <scope>NUCLEOTIDE SEQUENCE</scope>
    <source>
        <strain evidence="3">CBS 103.79</strain>
    </source>
</reference>
<dbReference type="InterPro" id="IPR038765">
    <property type="entry name" value="Papain-like_cys_pep_sf"/>
</dbReference>
<dbReference type="InterPro" id="IPR001394">
    <property type="entry name" value="Peptidase_C19_UCH"/>
</dbReference>
<feature type="compositionally biased region" description="Pro residues" evidence="1">
    <location>
        <begin position="603"/>
        <end position="613"/>
    </location>
</feature>
<feature type="compositionally biased region" description="Polar residues" evidence="1">
    <location>
        <begin position="305"/>
        <end position="315"/>
    </location>
</feature>
<evidence type="ECO:0000256" key="1">
    <source>
        <dbReference type="SAM" id="MobiDB-lite"/>
    </source>
</evidence>
<feature type="domain" description="USP" evidence="2">
    <location>
        <begin position="648"/>
        <end position="1034"/>
    </location>
</feature>
<organism evidence="3 4">
    <name type="scientific">Staphylotrichum tortipilum</name>
    <dbReference type="NCBI Taxonomy" id="2831512"/>
    <lineage>
        <taxon>Eukaryota</taxon>
        <taxon>Fungi</taxon>
        <taxon>Dikarya</taxon>
        <taxon>Ascomycota</taxon>
        <taxon>Pezizomycotina</taxon>
        <taxon>Sordariomycetes</taxon>
        <taxon>Sordariomycetidae</taxon>
        <taxon>Sordariales</taxon>
        <taxon>Chaetomiaceae</taxon>
        <taxon>Staphylotrichum</taxon>
    </lineage>
</organism>
<dbReference type="Gene3D" id="3.90.70.10">
    <property type="entry name" value="Cysteine proteinases"/>
    <property type="match status" value="1"/>
</dbReference>
<dbReference type="InterPro" id="IPR050164">
    <property type="entry name" value="Peptidase_C19"/>
</dbReference>
<dbReference type="InterPro" id="IPR028889">
    <property type="entry name" value="USP"/>
</dbReference>
<dbReference type="GO" id="GO:0005829">
    <property type="term" value="C:cytosol"/>
    <property type="evidence" value="ECO:0007669"/>
    <property type="project" value="TreeGrafter"/>
</dbReference>
<dbReference type="Gene3D" id="3.40.250.10">
    <property type="entry name" value="Rhodanese-like domain"/>
    <property type="match status" value="1"/>
</dbReference>
<dbReference type="InterPro" id="IPR001763">
    <property type="entry name" value="Rhodanese-like_dom"/>
</dbReference>
<dbReference type="SUPFAM" id="SSF54001">
    <property type="entry name" value="Cysteine proteinases"/>
    <property type="match status" value="1"/>
</dbReference>
<name>A0AAN6RVQ7_9PEZI</name>
<dbReference type="GO" id="GO:0004843">
    <property type="term" value="F:cysteine-type deubiquitinase activity"/>
    <property type="evidence" value="ECO:0007669"/>
    <property type="project" value="InterPro"/>
</dbReference>
<dbReference type="SMART" id="SM00450">
    <property type="entry name" value="RHOD"/>
    <property type="match status" value="1"/>
</dbReference>
<dbReference type="PANTHER" id="PTHR24006">
    <property type="entry name" value="UBIQUITIN CARBOXYL-TERMINAL HYDROLASE"/>
    <property type="match status" value="1"/>
</dbReference>
<dbReference type="CDD" id="cd02674">
    <property type="entry name" value="Peptidase_C19R"/>
    <property type="match status" value="1"/>
</dbReference>
<sequence>MPGSTVLMGNAGPTPAGGLDGRPDGAKPGKRPLPHIDDITSVTVEVNAYAPVEKILQMAEVCLHQAESSKTFGRPDVALKDYIRTNIILLDTIKKNKGWVSLQGDNRAQFERYQRLLRQVHAAHGDFEAIKSQIKADNARTGVQPTTRRPESAGKPSVALSGPETKASGGNGIRPENGAPALPASLPPKAKPTVHPKPQNLHGNALRPGAAATPAKSQDLLQRFANLRASTANPTPDPRIRTQSAAPPAFPGDRKPSETPPPNLPLNGVITDLPRIPDAIYNPPRGTISSETAALPSSAPRAMFTRTNSTASLKTSRNHKPPPVETSLPAQTAPPAPRVPAPQRTKLPLPDGDTISVDDLLRLMRAGAKDLSILLIDIRSREEFDDGHIMSQATICVEPEVLSRGHISADQISDSIVLAPATEQLLFEKRHEFGLIVFYDQDSESILDKPQTLEARAVSGLFNALTQYDFTGALGPRPSPKLLRGGLDAWTSVVGNGSLQSSSTTKTKRHSTTPMARSFLNPRQKYVTRPIQDPAEAKRWEETIADAGAISPIRTTEDFLRRFPPISEHRESMVSPVSPTTSRPQSPFQYRLSHEENLYTSLPSPPTRPPPALPRRSYSGLAEAEDSSVALAKKATNPVVDTVRKHRTGLQNPGVFCFANSSLQAMFATPGFAREAWTGGWKDTYKVPKKPDEHLENPQLLIKCLANLFHWLNQGSFPSLAAKTFMEYIHFIHSKGIDGRKKPDSDVFGGSCQQDAQEFYSFIIDNIHDETNVRRDRKPPKEEKPYTPKNGTIIQNAMDYWRDYSKASESIVDKYFRGLDVFISRCHNTACRQEIRLFQPCDIWILNLAGMGDPTDLDALLANHQTSEHFPDLVCETCNKPGRTRKAKFARLPDRLAFCLNRFNSAGSGGAFSSRLMASGKIHSKVRFPIRDLDLTRYCAEPDPDMATTDDRHFAGRMRYDCYAVTVHVGQGINGGHYYSYVQDETSKDPTDWFRCNDDVVDRVKIGSHMPGDLTETMYQSGNTSAYMVYYRRRGT</sequence>
<comment type="caution">
    <text evidence="3">The sequence shown here is derived from an EMBL/GenBank/DDBJ whole genome shotgun (WGS) entry which is preliminary data.</text>
</comment>
<reference evidence="3" key="1">
    <citation type="journal article" date="2023" name="Mol. Phylogenet. Evol.">
        <title>Genome-scale phylogeny and comparative genomics of the fungal order Sordariales.</title>
        <authorList>
            <person name="Hensen N."/>
            <person name="Bonometti L."/>
            <person name="Westerberg I."/>
            <person name="Brannstrom I.O."/>
            <person name="Guillou S."/>
            <person name="Cros-Aarteil S."/>
            <person name="Calhoun S."/>
            <person name="Haridas S."/>
            <person name="Kuo A."/>
            <person name="Mondo S."/>
            <person name="Pangilinan J."/>
            <person name="Riley R."/>
            <person name="LaButti K."/>
            <person name="Andreopoulos B."/>
            <person name="Lipzen A."/>
            <person name="Chen C."/>
            <person name="Yan M."/>
            <person name="Daum C."/>
            <person name="Ng V."/>
            <person name="Clum A."/>
            <person name="Steindorff A."/>
            <person name="Ohm R.A."/>
            <person name="Martin F."/>
            <person name="Silar P."/>
            <person name="Natvig D.O."/>
            <person name="Lalanne C."/>
            <person name="Gautier V."/>
            <person name="Ament-Velasquez S.L."/>
            <person name="Kruys A."/>
            <person name="Hutchinson M.I."/>
            <person name="Powell A.J."/>
            <person name="Barry K."/>
            <person name="Miller A.N."/>
            <person name="Grigoriev I.V."/>
            <person name="Debuchy R."/>
            <person name="Gladieux P."/>
            <person name="Hiltunen Thoren M."/>
            <person name="Johannesson H."/>
        </authorList>
    </citation>
    <scope>NUCLEOTIDE SEQUENCE</scope>
    <source>
        <strain evidence="3">CBS 103.79</strain>
    </source>
</reference>
<proteinExistence type="predicted"/>
<dbReference type="AlphaFoldDB" id="A0AAN6RVQ7"/>
<feature type="region of interest" description="Disordered" evidence="1">
    <location>
        <begin position="135"/>
        <end position="216"/>
    </location>
</feature>
<dbReference type="SUPFAM" id="SSF52821">
    <property type="entry name" value="Rhodanese/Cell cycle control phosphatase"/>
    <property type="match status" value="1"/>
</dbReference>
<evidence type="ECO:0000313" key="4">
    <source>
        <dbReference type="Proteomes" id="UP001303889"/>
    </source>
</evidence>
<dbReference type="InterPro" id="IPR036873">
    <property type="entry name" value="Rhodanese-like_dom_sf"/>
</dbReference>
<gene>
    <name evidence="3" type="ORF">C8A05DRAFT_13377</name>
</gene>
<dbReference type="Pfam" id="PF00443">
    <property type="entry name" value="UCH"/>
    <property type="match status" value="1"/>
</dbReference>
<dbReference type="GO" id="GO:0005634">
    <property type="term" value="C:nucleus"/>
    <property type="evidence" value="ECO:0007669"/>
    <property type="project" value="TreeGrafter"/>
</dbReference>
<feature type="region of interest" description="Disordered" evidence="1">
    <location>
        <begin position="599"/>
        <end position="619"/>
    </location>
</feature>
<protein>
    <recommendedName>
        <fullName evidence="2">USP domain-containing protein</fullName>
    </recommendedName>
</protein>
<evidence type="ECO:0000259" key="2">
    <source>
        <dbReference type="PROSITE" id="PS50235"/>
    </source>
</evidence>
<dbReference type="EMBL" id="MU855384">
    <property type="protein sequence ID" value="KAK3904775.1"/>
    <property type="molecule type" value="Genomic_DNA"/>
</dbReference>
<dbReference type="Proteomes" id="UP001303889">
    <property type="component" value="Unassembled WGS sequence"/>
</dbReference>
<keyword evidence="4" id="KW-1185">Reference proteome</keyword>
<feature type="region of interest" description="Disordered" evidence="1">
    <location>
        <begin position="230"/>
        <end position="351"/>
    </location>
</feature>
<dbReference type="PROSITE" id="PS50235">
    <property type="entry name" value="USP_3"/>
    <property type="match status" value="1"/>
</dbReference>
<evidence type="ECO:0000313" key="3">
    <source>
        <dbReference type="EMBL" id="KAK3904775.1"/>
    </source>
</evidence>
<dbReference type="GO" id="GO:0016579">
    <property type="term" value="P:protein deubiquitination"/>
    <property type="evidence" value="ECO:0007669"/>
    <property type="project" value="InterPro"/>
</dbReference>
<accession>A0AAN6RVQ7</accession>